<protein>
    <submittedName>
        <fullName evidence="2">Uncharacterized protein</fullName>
    </submittedName>
</protein>
<dbReference type="InterPro" id="IPR013226">
    <property type="entry name" value="Pal1"/>
</dbReference>
<comment type="caution">
    <text evidence="2">The sequence shown here is derived from an EMBL/GenBank/DDBJ whole genome shotgun (WGS) entry which is preliminary data.</text>
</comment>
<feature type="compositionally biased region" description="Basic and acidic residues" evidence="1">
    <location>
        <begin position="271"/>
        <end position="280"/>
    </location>
</feature>
<reference evidence="2" key="1">
    <citation type="submission" date="2020-07" db="EMBL/GenBank/DDBJ databases">
        <title>Draft Genome Sequence of a Deep-Sea Yeast, Naganishia (Cryptococcus) liquefaciens strain N6.</title>
        <authorList>
            <person name="Han Y.W."/>
            <person name="Kajitani R."/>
            <person name="Morimoto H."/>
            <person name="Parhat M."/>
            <person name="Tsubouchi H."/>
            <person name="Bakenova O."/>
            <person name="Ogata M."/>
            <person name="Argunhan B."/>
            <person name="Aoki R."/>
            <person name="Kajiwara S."/>
            <person name="Itoh T."/>
            <person name="Iwasaki H."/>
        </authorList>
    </citation>
    <scope>NUCLEOTIDE SEQUENCE</scope>
    <source>
        <strain evidence="2">N6</strain>
    </source>
</reference>
<evidence type="ECO:0000313" key="3">
    <source>
        <dbReference type="Proteomes" id="UP000620104"/>
    </source>
</evidence>
<dbReference type="Pfam" id="PF08316">
    <property type="entry name" value="Pal1"/>
    <property type="match status" value="1"/>
</dbReference>
<feature type="region of interest" description="Disordered" evidence="1">
    <location>
        <begin position="122"/>
        <end position="483"/>
    </location>
</feature>
<feature type="region of interest" description="Disordered" evidence="1">
    <location>
        <begin position="1"/>
        <end position="74"/>
    </location>
</feature>
<feature type="compositionally biased region" description="Polar residues" evidence="1">
    <location>
        <begin position="353"/>
        <end position="370"/>
    </location>
</feature>
<dbReference type="PANTHER" id="PTHR28307">
    <property type="entry name" value="PROTEIN PAL1"/>
    <property type="match status" value="1"/>
</dbReference>
<feature type="region of interest" description="Disordered" evidence="1">
    <location>
        <begin position="506"/>
        <end position="621"/>
    </location>
</feature>
<feature type="compositionally biased region" description="Polar residues" evidence="1">
    <location>
        <begin position="318"/>
        <end position="338"/>
    </location>
</feature>
<evidence type="ECO:0000256" key="1">
    <source>
        <dbReference type="SAM" id="MobiDB-lite"/>
    </source>
</evidence>
<dbReference type="AlphaFoldDB" id="A0A8H3TRY2"/>
<accession>A0A8H3TRY2</accession>
<feature type="compositionally biased region" description="Basic residues" evidence="1">
    <location>
        <begin position="450"/>
        <end position="463"/>
    </location>
</feature>
<feature type="compositionally biased region" description="Polar residues" evidence="1">
    <location>
        <begin position="517"/>
        <end position="533"/>
    </location>
</feature>
<feature type="compositionally biased region" description="Polar residues" evidence="1">
    <location>
        <begin position="53"/>
        <end position="65"/>
    </location>
</feature>
<feature type="compositionally biased region" description="Polar residues" evidence="1">
    <location>
        <begin position="16"/>
        <end position="32"/>
    </location>
</feature>
<feature type="compositionally biased region" description="Basic and acidic residues" evidence="1">
    <location>
        <begin position="307"/>
        <end position="316"/>
    </location>
</feature>
<keyword evidence="3" id="KW-1185">Reference proteome</keyword>
<dbReference type="Proteomes" id="UP000620104">
    <property type="component" value="Unassembled WGS sequence"/>
</dbReference>
<evidence type="ECO:0000313" key="2">
    <source>
        <dbReference type="EMBL" id="GHJ86105.1"/>
    </source>
</evidence>
<feature type="compositionally biased region" description="Basic residues" evidence="1">
    <location>
        <begin position="215"/>
        <end position="227"/>
    </location>
</feature>
<proteinExistence type="predicted"/>
<name>A0A8H3TRY2_9TREE</name>
<dbReference type="PANTHER" id="PTHR28307:SF2">
    <property type="entry name" value="PROTEIN PAL1"/>
    <property type="match status" value="1"/>
</dbReference>
<sequence length="621" mass="67550">MSRAPVDPDGFPLLPASTSGSTIRVVPGQSQRDPFAEEYNGRVEPTRVKFHRNTTGDSNPGPTKPSNRRAHSVSSAIPNENALLEPIRNLNIVPIQQKVGSRHADVIDEWDGSGFGRSMLHHSGPYDAAAPSRNDVKKVGQSRAPMKAFQDVSGGIDPAAVGISRPGPSKRPSEQGFSENPFDDNLATSPTSPSDMDKNYLPILGSPAHDASRRPAQKGHHKKHSSKHGQMTSPRGEGLSGQYSTSLPVSGGYFPHAAGHSSNGQNDWEAEERRRREREREHKHKALQAAWGIDEPEPFEDFGYSPRYEEPNHFDESSPFSQNVTSNMPVQPVRSSSFKIGLNTKEVGGEEYQASNRQAGGEASTPTSHGVNAPKPGVKRTRSLMQRFRAMRENPNVPAHPYHEDQRSNSPHSPYNEDTLGIRESVPEDEESPRTGSSASTQPSVSGVTTKRRNSILSRRRPSKLGSGGNDHPITSSGVSVNLADEFKSDETAYGKEEYLVTPGKEYLTSPPAFGDSKSTPTPTKGILKNSSGYFPASGAYVSNTDYSQQSSIRARQEGRDKALPPPPPPPAPVFPDWDLPVDGSGHRSRDEGALQADNGSVATVKRKTSMLKKMRDRISK</sequence>
<gene>
    <name evidence="2" type="ORF">NliqN6_2507</name>
</gene>
<feature type="compositionally biased region" description="Polar residues" evidence="1">
    <location>
        <begin position="541"/>
        <end position="554"/>
    </location>
</feature>
<feature type="compositionally biased region" description="Polar residues" evidence="1">
    <location>
        <begin position="434"/>
        <end position="449"/>
    </location>
</feature>
<feature type="compositionally biased region" description="Basic residues" evidence="1">
    <location>
        <begin position="605"/>
        <end position="621"/>
    </location>
</feature>
<dbReference type="EMBL" id="BLZA01000017">
    <property type="protein sequence ID" value="GHJ86105.1"/>
    <property type="molecule type" value="Genomic_DNA"/>
</dbReference>
<organism evidence="2 3">
    <name type="scientific">Naganishia liquefaciens</name>
    <dbReference type="NCBI Taxonomy" id="104408"/>
    <lineage>
        <taxon>Eukaryota</taxon>
        <taxon>Fungi</taxon>
        <taxon>Dikarya</taxon>
        <taxon>Basidiomycota</taxon>
        <taxon>Agaricomycotina</taxon>
        <taxon>Tremellomycetes</taxon>
        <taxon>Filobasidiales</taxon>
        <taxon>Filobasidiaceae</taxon>
        <taxon>Naganishia</taxon>
    </lineage>
</organism>
<dbReference type="OrthoDB" id="5352132at2759"/>
<dbReference type="GO" id="GO:0005737">
    <property type="term" value="C:cytoplasm"/>
    <property type="evidence" value="ECO:0007669"/>
    <property type="project" value="TreeGrafter"/>
</dbReference>
<feature type="compositionally biased region" description="Pro residues" evidence="1">
    <location>
        <begin position="564"/>
        <end position="574"/>
    </location>
</feature>